<sequence>MTVRERIEETEERILAPYAARAALSAGRARPEEPCSVRTDYQRDVDRIVHSKAFRRLKHKTQVFLQPEGDHYRTRMTHTLEVSRIARTIARALRLNEDLTEAASLGHDLGHTPFGHAGEQALDELCPGGFRHNEQSLRVVELLENNGQGLNLTYEVRRGILCHTGDETAETLEGQIIRYADRIAYINHDIDDAMRAGIITKEDLPGEIVRVLGGSHRERINTLVTDLIRQSAEGTGLRMTPEVAAAMEALREFMFERVYRNPRAKGEEAKAKDALKRLFDYYVRYPEKLSEDYRLSLETEGLERTVCDYIAGMTDTYAVQKFNDAFVPAWWHVK</sequence>
<evidence type="ECO:0000256" key="1">
    <source>
        <dbReference type="ARBA" id="ARBA00022801"/>
    </source>
</evidence>
<dbReference type="SMART" id="SM00471">
    <property type="entry name" value="HDc"/>
    <property type="match status" value="1"/>
</dbReference>
<evidence type="ECO:0000259" key="3">
    <source>
        <dbReference type="PROSITE" id="PS51831"/>
    </source>
</evidence>
<dbReference type="RefSeq" id="WP_084233430.1">
    <property type="nucleotide sequence ID" value="NZ_FWXW01000001.1"/>
</dbReference>
<dbReference type="Pfam" id="PF01966">
    <property type="entry name" value="HD"/>
    <property type="match status" value="1"/>
</dbReference>
<dbReference type="GO" id="GO:0008832">
    <property type="term" value="F:dGTPase activity"/>
    <property type="evidence" value="ECO:0007669"/>
    <property type="project" value="TreeGrafter"/>
</dbReference>
<dbReference type="InterPro" id="IPR003607">
    <property type="entry name" value="HD/PDEase_dom"/>
</dbReference>
<dbReference type="HAMAP" id="MF_01212">
    <property type="entry name" value="dGTPase_type2"/>
    <property type="match status" value="1"/>
</dbReference>
<comment type="similarity">
    <text evidence="2">Belongs to the dGTPase family. Type 2 subfamily.</text>
</comment>
<name>A0A1W1Z155_9FIRM</name>
<reference evidence="4 5" key="1">
    <citation type="submission" date="2017-04" db="EMBL/GenBank/DDBJ databases">
        <authorList>
            <person name="Afonso C.L."/>
            <person name="Miller P.J."/>
            <person name="Scott M.A."/>
            <person name="Spackman E."/>
            <person name="Goraichik I."/>
            <person name="Dimitrov K.M."/>
            <person name="Suarez D.L."/>
            <person name="Swayne D.E."/>
        </authorList>
    </citation>
    <scope>NUCLEOTIDE SEQUENCE [LARGE SCALE GENOMIC DNA]</scope>
    <source>
        <strain evidence="4 5">DSM 12816</strain>
    </source>
</reference>
<dbReference type="PROSITE" id="PS51831">
    <property type="entry name" value="HD"/>
    <property type="match status" value="1"/>
</dbReference>
<keyword evidence="5" id="KW-1185">Reference proteome</keyword>
<gene>
    <name evidence="4" type="ORF">SAMN02745168_0829</name>
</gene>
<dbReference type="InterPro" id="IPR006674">
    <property type="entry name" value="HD_domain"/>
</dbReference>
<proteinExistence type="inferred from homology"/>
<organism evidence="4 5">
    <name type="scientific">Papillibacter cinnamivorans DSM 12816</name>
    <dbReference type="NCBI Taxonomy" id="1122930"/>
    <lineage>
        <taxon>Bacteria</taxon>
        <taxon>Bacillati</taxon>
        <taxon>Bacillota</taxon>
        <taxon>Clostridia</taxon>
        <taxon>Eubacteriales</taxon>
        <taxon>Oscillospiraceae</taxon>
        <taxon>Papillibacter</taxon>
    </lineage>
</organism>
<dbReference type="OrthoDB" id="9803619at2"/>
<dbReference type="InterPro" id="IPR050135">
    <property type="entry name" value="dGTPase-like"/>
</dbReference>
<evidence type="ECO:0000256" key="2">
    <source>
        <dbReference type="HAMAP-Rule" id="MF_01212"/>
    </source>
</evidence>
<keyword evidence="1 2" id="KW-0378">Hydrolase</keyword>
<dbReference type="Pfam" id="PF13286">
    <property type="entry name" value="HD_assoc"/>
    <property type="match status" value="1"/>
</dbReference>
<dbReference type="SUPFAM" id="SSF109604">
    <property type="entry name" value="HD-domain/PDEase-like"/>
    <property type="match status" value="1"/>
</dbReference>
<dbReference type="InterPro" id="IPR006261">
    <property type="entry name" value="dGTPase"/>
</dbReference>
<accession>A0A1W1Z155</accession>
<feature type="domain" description="HD" evidence="3">
    <location>
        <begin position="75"/>
        <end position="186"/>
    </location>
</feature>
<dbReference type="PANTHER" id="PTHR11373">
    <property type="entry name" value="DEOXYNUCLEOSIDE TRIPHOSPHATE TRIPHOSPHOHYDROLASE"/>
    <property type="match status" value="1"/>
</dbReference>
<dbReference type="Gene3D" id="1.10.3210.10">
    <property type="entry name" value="Hypothetical protein af1432"/>
    <property type="match status" value="1"/>
</dbReference>
<dbReference type="InterPro" id="IPR023023">
    <property type="entry name" value="dNTPase_2"/>
</dbReference>
<evidence type="ECO:0000313" key="5">
    <source>
        <dbReference type="Proteomes" id="UP000192790"/>
    </source>
</evidence>
<dbReference type="GO" id="GO:0006203">
    <property type="term" value="P:dGTP catabolic process"/>
    <property type="evidence" value="ECO:0007669"/>
    <property type="project" value="TreeGrafter"/>
</dbReference>
<dbReference type="AlphaFoldDB" id="A0A1W1Z155"/>
<dbReference type="EMBL" id="FWXW01000001">
    <property type="protein sequence ID" value="SMC41811.1"/>
    <property type="molecule type" value="Genomic_DNA"/>
</dbReference>
<protein>
    <recommendedName>
        <fullName evidence="2">Deoxyguanosinetriphosphate triphosphohydrolase-like protein</fullName>
    </recommendedName>
</protein>
<evidence type="ECO:0000313" key="4">
    <source>
        <dbReference type="EMBL" id="SMC41811.1"/>
    </source>
</evidence>
<dbReference type="NCBIfam" id="TIGR01353">
    <property type="entry name" value="dGTP_triPase"/>
    <property type="match status" value="1"/>
</dbReference>
<dbReference type="NCBIfam" id="NF002327">
    <property type="entry name" value="PRK01286.1-2"/>
    <property type="match status" value="1"/>
</dbReference>
<dbReference type="InterPro" id="IPR026875">
    <property type="entry name" value="PHydrolase_assoc_dom"/>
</dbReference>
<dbReference type="STRING" id="1122930.SAMN02745168_0829"/>
<dbReference type="CDD" id="cd00077">
    <property type="entry name" value="HDc"/>
    <property type="match status" value="1"/>
</dbReference>
<dbReference type="Proteomes" id="UP000192790">
    <property type="component" value="Unassembled WGS sequence"/>
</dbReference>
<dbReference type="PANTHER" id="PTHR11373:SF43">
    <property type="entry name" value="DEOXYGUANOSINETRIPHOSPHATE TRIPHOSPHOHYDROLASE-LIKE PROTEIN"/>
    <property type="match status" value="1"/>
</dbReference>